<keyword evidence="3" id="KW-1185">Reference proteome</keyword>
<reference evidence="1" key="1">
    <citation type="submission" date="2023-06" db="EMBL/GenBank/DDBJ databases">
        <authorList>
            <person name="Kurt Z."/>
        </authorList>
    </citation>
    <scope>NUCLEOTIDE SEQUENCE</scope>
</reference>
<evidence type="ECO:0000313" key="1">
    <source>
        <dbReference type="EMBL" id="CAI9962738.1"/>
    </source>
</evidence>
<dbReference type="EMBL" id="CAXDID020000113">
    <property type="protein sequence ID" value="CAL6030065.1"/>
    <property type="molecule type" value="Genomic_DNA"/>
</dbReference>
<organism evidence="1">
    <name type="scientific">Hexamita inflata</name>
    <dbReference type="NCBI Taxonomy" id="28002"/>
    <lineage>
        <taxon>Eukaryota</taxon>
        <taxon>Metamonada</taxon>
        <taxon>Diplomonadida</taxon>
        <taxon>Hexamitidae</taxon>
        <taxon>Hexamitinae</taxon>
        <taxon>Hexamita</taxon>
    </lineage>
</organism>
<name>A0AA86QRL1_9EUKA</name>
<proteinExistence type="predicted"/>
<gene>
    <name evidence="2" type="ORF">HINF_LOCUS32942</name>
    <name evidence="1" type="ORF">HINF_LOCUS50383</name>
</gene>
<protein>
    <submittedName>
        <fullName evidence="2">Hypothetical_protein</fullName>
    </submittedName>
</protein>
<comment type="caution">
    <text evidence="1">The sequence shown here is derived from an EMBL/GenBank/DDBJ whole genome shotgun (WGS) entry which is preliminary data.</text>
</comment>
<accession>A0AA86QRL1</accession>
<evidence type="ECO:0000313" key="3">
    <source>
        <dbReference type="Proteomes" id="UP001642409"/>
    </source>
</evidence>
<reference evidence="2 3" key="2">
    <citation type="submission" date="2024-07" db="EMBL/GenBank/DDBJ databases">
        <authorList>
            <person name="Akdeniz Z."/>
        </authorList>
    </citation>
    <scope>NUCLEOTIDE SEQUENCE [LARGE SCALE GENOMIC DNA]</scope>
</reference>
<dbReference type="EMBL" id="CATOUU010000959">
    <property type="protein sequence ID" value="CAI9962738.1"/>
    <property type="molecule type" value="Genomic_DNA"/>
</dbReference>
<evidence type="ECO:0000313" key="2">
    <source>
        <dbReference type="EMBL" id="CAL6030065.1"/>
    </source>
</evidence>
<dbReference type="AlphaFoldDB" id="A0AA86QRL1"/>
<sequence length="137" mass="15988">MLQCRIIENRLFGSNSYTGKYQLENGFIFVSYQTKCATKTFTYFLAELQVEHTRYHKTLLSHPRKRIKFVIEPIAVTKHKENENELSKYFKDAELVLGQTGSRTPKTKSVEIPVRLTPKTEKPALKAEINFNENIFE</sequence>
<dbReference type="Proteomes" id="UP001642409">
    <property type="component" value="Unassembled WGS sequence"/>
</dbReference>